<dbReference type="SUPFAM" id="SSF53955">
    <property type="entry name" value="Lysozyme-like"/>
    <property type="match status" value="1"/>
</dbReference>
<feature type="domain" description="Resuscitation-promoting factor core lysozyme-like" evidence="3">
    <location>
        <begin position="30"/>
        <end position="101"/>
    </location>
</feature>
<comment type="caution">
    <text evidence="4">The sequence shown here is derived from an EMBL/GenBank/DDBJ whole genome shotgun (WGS) entry which is preliminary data.</text>
</comment>
<dbReference type="GO" id="GO:0016787">
    <property type="term" value="F:hydrolase activity"/>
    <property type="evidence" value="ECO:0007669"/>
    <property type="project" value="UniProtKB-KW"/>
</dbReference>
<name>A0A318HHB2_9MYCO</name>
<dbReference type="AlphaFoldDB" id="A0A318HHB2"/>
<evidence type="ECO:0000256" key="1">
    <source>
        <dbReference type="ARBA" id="ARBA00010830"/>
    </source>
</evidence>
<dbReference type="Gene3D" id="1.10.530.10">
    <property type="match status" value="1"/>
</dbReference>
<gene>
    <name evidence="4" type="ORF">C8E89_12286</name>
</gene>
<evidence type="ECO:0000313" key="5">
    <source>
        <dbReference type="Proteomes" id="UP000247781"/>
    </source>
</evidence>
<evidence type="ECO:0000259" key="3">
    <source>
        <dbReference type="Pfam" id="PF06737"/>
    </source>
</evidence>
<accession>A0A318HHB2</accession>
<comment type="similarity">
    <text evidence="1">Belongs to the transglycosylase family. Rpf subfamily.</text>
</comment>
<dbReference type="RefSeq" id="WP_110318942.1">
    <property type="nucleotide sequence ID" value="NZ_QJJU01000022.1"/>
</dbReference>
<dbReference type="InterPro" id="IPR023346">
    <property type="entry name" value="Lysozyme-like_dom_sf"/>
</dbReference>
<dbReference type="CDD" id="cd13925">
    <property type="entry name" value="RPF"/>
    <property type="match status" value="1"/>
</dbReference>
<reference evidence="5" key="1">
    <citation type="submission" date="2018-05" db="EMBL/GenBank/DDBJ databases">
        <authorList>
            <person name="Deangelis K."/>
            <person name="Huntemann M."/>
            <person name="Clum A."/>
            <person name="Pillay M."/>
            <person name="Palaniappan K."/>
            <person name="Varghese N."/>
            <person name="Mikhailova N."/>
            <person name="Stamatis D."/>
            <person name="Reddy T."/>
            <person name="Daum C."/>
            <person name="Shapiro N."/>
            <person name="Ivanova N."/>
            <person name="Kyrpides N."/>
            <person name="Woyke T."/>
        </authorList>
    </citation>
    <scope>NUCLEOTIDE SEQUENCE [LARGE SCALE GENOMIC DNA]</scope>
    <source>
        <strain evidence="5">GAS496</strain>
    </source>
</reference>
<keyword evidence="5" id="KW-1185">Reference proteome</keyword>
<dbReference type="InterPro" id="IPR010618">
    <property type="entry name" value="RPF"/>
</dbReference>
<organism evidence="4 5">
    <name type="scientific">Mycolicibacterium moriokaense</name>
    <dbReference type="NCBI Taxonomy" id="39691"/>
    <lineage>
        <taxon>Bacteria</taxon>
        <taxon>Bacillati</taxon>
        <taxon>Actinomycetota</taxon>
        <taxon>Actinomycetes</taxon>
        <taxon>Mycobacteriales</taxon>
        <taxon>Mycobacteriaceae</taxon>
        <taxon>Mycolicibacterium</taxon>
    </lineage>
</organism>
<dbReference type="EMBL" id="QJJU01000022">
    <property type="protein sequence ID" value="PXX03426.1"/>
    <property type="molecule type" value="Genomic_DNA"/>
</dbReference>
<proteinExistence type="inferred from homology"/>
<dbReference type="OrthoDB" id="1404170at2"/>
<protein>
    <submittedName>
        <fullName evidence="4">Transglycosylase-like protein with SLT domain</fullName>
    </submittedName>
</protein>
<sequence>MSFRRAITVLAITGAIATAQLVLEVPAADAEPNWDAMAQCESGGNWSANTGNGFYGGLQFNPATWAANGGVGSPATASRDQQIQVARNVMHTQGIGAWPVCGGPIGFAASTCRAMVAWIPLGNLPHLCTVLLNPLT</sequence>
<dbReference type="Proteomes" id="UP000247781">
    <property type="component" value="Unassembled WGS sequence"/>
</dbReference>
<evidence type="ECO:0000256" key="2">
    <source>
        <dbReference type="ARBA" id="ARBA00022801"/>
    </source>
</evidence>
<reference evidence="4 5" key="2">
    <citation type="submission" date="2018-06" db="EMBL/GenBank/DDBJ databases">
        <title>Sequencing of bacterial isolates from soil warming experiment in Harvard Forest, Massachusetts, USA.</title>
        <authorList>
            <person name="Deangelis K.PhD."/>
        </authorList>
    </citation>
    <scope>NUCLEOTIDE SEQUENCE [LARGE SCALE GENOMIC DNA]</scope>
    <source>
        <strain evidence="4 5">GAS496</strain>
    </source>
</reference>
<dbReference type="Pfam" id="PF06737">
    <property type="entry name" value="Transglycosylas"/>
    <property type="match status" value="1"/>
</dbReference>
<evidence type="ECO:0000313" key="4">
    <source>
        <dbReference type="EMBL" id="PXX03426.1"/>
    </source>
</evidence>
<keyword evidence="2" id="KW-0378">Hydrolase</keyword>